<evidence type="ECO:0000313" key="2">
    <source>
        <dbReference type="Proteomes" id="UP000247702"/>
    </source>
</evidence>
<gene>
    <name evidence="1" type="ORF">RclHR1_11620004</name>
</gene>
<dbReference type="EMBL" id="BEXD01000183">
    <property type="protein sequence ID" value="GBB85049.1"/>
    <property type="molecule type" value="Genomic_DNA"/>
</dbReference>
<protein>
    <submittedName>
        <fullName evidence="1">Uncharacterized protein</fullName>
    </submittedName>
</protein>
<reference evidence="1 2" key="1">
    <citation type="submission" date="2017-11" db="EMBL/GenBank/DDBJ databases">
        <title>The genome of Rhizophagus clarus HR1 reveals common genetic basis of auxotrophy among arbuscular mycorrhizal fungi.</title>
        <authorList>
            <person name="Kobayashi Y."/>
        </authorList>
    </citation>
    <scope>NUCLEOTIDE SEQUENCE [LARGE SCALE GENOMIC DNA]</scope>
    <source>
        <strain evidence="1 2">HR1</strain>
    </source>
</reference>
<organism evidence="1 2">
    <name type="scientific">Rhizophagus clarus</name>
    <dbReference type="NCBI Taxonomy" id="94130"/>
    <lineage>
        <taxon>Eukaryota</taxon>
        <taxon>Fungi</taxon>
        <taxon>Fungi incertae sedis</taxon>
        <taxon>Mucoromycota</taxon>
        <taxon>Glomeromycotina</taxon>
        <taxon>Glomeromycetes</taxon>
        <taxon>Glomerales</taxon>
        <taxon>Glomeraceae</taxon>
        <taxon>Rhizophagus</taxon>
    </lineage>
</organism>
<accession>A0A2Z6QH10</accession>
<sequence length="288" mass="32522">MSSQASSPALPASITEEISTRTRTMSNVDDIKILRKEKIAGLDFLNTTKEEFRSYDMKAGPAKRLAEFIESLSQKLRNYSSLKTLDDLKEILRKNKVNGEDITSIKQFTPVFEEISDDDKAFKHCMEDIILKLSNVKTMTDANKATHCEFISAILHASIAIAKKLTSQDIFIVLQKDISSEDAMGRVDYAIKILKDLLCITKGKPCNIKIGYAQNLAQLESAFQTNKKKRTADQAFGNDYFDYIYGIVTTSTEWHFIIYTPDGIYSTSGSEYQINLMKSTVKDNPELF</sequence>
<evidence type="ECO:0000313" key="1">
    <source>
        <dbReference type="EMBL" id="GBB85049.1"/>
    </source>
</evidence>
<dbReference type="Proteomes" id="UP000247702">
    <property type="component" value="Unassembled WGS sequence"/>
</dbReference>
<dbReference type="AlphaFoldDB" id="A0A2Z6QH10"/>
<name>A0A2Z6QH10_9GLOM</name>
<comment type="caution">
    <text evidence="1">The sequence shown here is derived from an EMBL/GenBank/DDBJ whole genome shotgun (WGS) entry which is preliminary data.</text>
</comment>
<dbReference type="Gene3D" id="1.10.150.50">
    <property type="entry name" value="Transcription Factor, Ets-1"/>
    <property type="match status" value="1"/>
</dbReference>
<keyword evidence="2" id="KW-1185">Reference proteome</keyword>
<proteinExistence type="predicted"/>
<dbReference type="InterPro" id="IPR013761">
    <property type="entry name" value="SAM/pointed_sf"/>
</dbReference>